<proteinExistence type="predicted"/>
<dbReference type="SMART" id="SM00862">
    <property type="entry name" value="Trans_reg_C"/>
    <property type="match status" value="1"/>
</dbReference>
<dbReference type="Pfam" id="PF00072">
    <property type="entry name" value="Response_reg"/>
    <property type="match status" value="1"/>
</dbReference>
<dbReference type="GO" id="GO:0000156">
    <property type="term" value="F:phosphorelay response regulator activity"/>
    <property type="evidence" value="ECO:0007669"/>
    <property type="project" value="TreeGrafter"/>
</dbReference>
<feature type="domain" description="OmpR/PhoB-type" evidence="7">
    <location>
        <begin position="133"/>
        <end position="230"/>
    </location>
</feature>
<dbReference type="InterPro" id="IPR039420">
    <property type="entry name" value="WalR-like"/>
</dbReference>
<feature type="domain" description="Response regulatory" evidence="6">
    <location>
        <begin position="5"/>
        <end position="119"/>
    </location>
</feature>
<dbReference type="SMART" id="SM00448">
    <property type="entry name" value="REC"/>
    <property type="match status" value="1"/>
</dbReference>
<dbReference type="Gene3D" id="3.40.50.2300">
    <property type="match status" value="1"/>
</dbReference>
<dbReference type="InterPro" id="IPR001867">
    <property type="entry name" value="OmpR/PhoB-type_DNA-bd"/>
</dbReference>
<dbReference type="InterPro" id="IPR001789">
    <property type="entry name" value="Sig_transdc_resp-reg_receiver"/>
</dbReference>
<dbReference type="EMBL" id="JACHCE010000007">
    <property type="protein sequence ID" value="MBB5638143.1"/>
    <property type="molecule type" value="Genomic_DNA"/>
</dbReference>
<keyword evidence="2" id="KW-0902">Two-component regulatory system</keyword>
<organism evidence="8 9">
    <name type="scientific">Pedobacter cryoconitis</name>
    <dbReference type="NCBI Taxonomy" id="188932"/>
    <lineage>
        <taxon>Bacteria</taxon>
        <taxon>Pseudomonadati</taxon>
        <taxon>Bacteroidota</taxon>
        <taxon>Sphingobacteriia</taxon>
        <taxon>Sphingobacteriales</taxon>
        <taxon>Sphingobacteriaceae</taxon>
        <taxon>Pedobacter</taxon>
    </lineage>
</organism>
<evidence type="ECO:0000259" key="7">
    <source>
        <dbReference type="PROSITE" id="PS51755"/>
    </source>
</evidence>
<dbReference type="PANTHER" id="PTHR48111">
    <property type="entry name" value="REGULATOR OF RPOS"/>
    <property type="match status" value="1"/>
</dbReference>
<reference evidence="8 9" key="1">
    <citation type="submission" date="2020-08" db="EMBL/GenBank/DDBJ databases">
        <title>Genomic Encyclopedia of Type Strains, Phase IV (KMG-V): Genome sequencing to study the core and pangenomes of soil and plant-associated prokaryotes.</title>
        <authorList>
            <person name="Whitman W."/>
        </authorList>
    </citation>
    <scope>NUCLEOTIDE SEQUENCE [LARGE SCALE GENOMIC DNA]</scope>
    <source>
        <strain evidence="8 9">S3M1</strain>
    </source>
</reference>
<accession>A0A7W8ZQE8</accession>
<evidence type="ECO:0000256" key="2">
    <source>
        <dbReference type="ARBA" id="ARBA00023012"/>
    </source>
</evidence>
<dbReference type="GO" id="GO:0005829">
    <property type="term" value="C:cytosol"/>
    <property type="evidence" value="ECO:0007669"/>
    <property type="project" value="TreeGrafter"/>
</dbReference>
<dbReference type="Proteomes" id="UP000537204">
    <property type="component" value="Unassembled WGS sequence"/>
</dbReference>
<dbReference type="Pfam" id="PF00486">
    <property type="entry name" value="Trans_reg_C"/>
    <property type="match status" value="1"/>
</dbReference>
<evidence type="ECO:0000256" key="3">
    <source>
        <dbReference type="ARBA" id="ARBA00023125"/>
    </source>
</evidence>
<dbReference type="GO" id="GO:0006355">
    <property type="term" value="P:regulation of DNA-templated transcription"/>
    <property type="evidence" value="ECO:0007669"/>
    <property type="project" value="InterPro"/>
</dbReference>
<dbReference type="InterPro" id="IPR016032">
    <property type="entry name" value="Sig_transdc_resp-reg_C-effctor"/>
</dbReference>
<evidence type="ECO:0000256" key="4">
    <source>
        <dbReference type="PROSITE-ProRule" id="PRU00169"/>
    </source>
</evidence>
<feature type="modified residue" description="4-aspartylphosphate" evidence="4">
    <location>
        <position position="54"/>
    </location>
</feature>
<protein>
    <submittedName>
        <fullName evidence="8">DNA-binding response OmpR family regulator</fullName>
    </submittedName>
</protein>
<dbReference type="SUPFAM" id="SSF46894">
    <property type="entry name" value="C-terminal effector domain of the bipartite response regulators"/>
    <property type="match status" value="1"/>
</dbReference>
<evidence type="ECO:0000313" key="9">
    <source>
        <dbReference type="Proteomes" id="UP000537204"/>
    </source>
</evidence>
<dbReference type="PROSITE" id="PS51755">
    <property type="entry name" value="OMPR_PHOB"/>
    <property type="match status" value="1"/>
</dbReference>
<dbReference type="InterPro" id="IPR036388">
    <property type="entry name" value="WH-like_DNA-bd_sf"/>
</dbReference>
<sequence length="230" mass="26129">MIKQKILYAEDEPFLAQIVSDNLKAKGYEVIYAQDGRTALGLFKTSKPDLCLLDIMMPLKDGYSLAEDIRKSNTGIPIIFLSAKSLDEDVVKGFKTGGNDYMRKPFSIVELLVRIEALLVRFDTNQPVPDQTAAVVQFGKCRLDTINQQLKTPIATYDLSYKEMLLLQLLLNHKNDILERQEALIKIWGDDNLYNGNSMNVFMTHLRKMLKDDTSIQVMSLRGIGYKLIC</sequence>
<gene>
    <name evidence="8" type="ORF">HDE68_004069</name>
</gene>
<comment type="caution">
    <text evidence="8">The sequence shown here is derived from an EMBL/GenBank/DDBJ whole genome shotgun (WGS) entry which is preliminary data.</text>
</comment>
<keyword evidence="1 4" id="KW-0597">Phosphoprotein</keyword>
<dbReference type="InterPro" id="IPR011006">
    <property type="entry name" value="CheY-like_superfamily"/>
</dbReference>
<dbReference type="Gene3D" id="1.10.10.10">
    <property type="entry name" value="Winged helix-like DNA-binding domain superfamily/Winged helix DNA-binding domain"/>
    <property type="match status" value="1"/>
</dbReference>
<evidence type="ECO:0000313" key="8">
    <source>
        <dbReference type="EMBL" id="MBB5638143.1"/>
    </source>
</evidence>
<evidence type="ECO:0000256" key="1">
    <source>
        <dbReference type="ARBA" id="ARBA00022553"/>
    </source>
</evidence>
<dbReference type="AlphaFoldDB" id="A0A7W8ZQE8"/>
<name>A0A7W8ZQE8_9SPHI</name>
<dbReference type="CDD" id="cd17574">
    <property type="entry name" value="REC_OmpR"/>
    <property type="match status" value="1"/>
</dbReference>
<dbReference type="GO" id="GO:0000976">
    <property type="term" value="F:transcription cis-regulatory region binding"/>
    <property type="evidence" value="ECO:0007669"/>
    <property type="project" value="TreeGrafter"/>
</dbReference>
<dbReference type="PROSITE" id="PS50110">
    <property type="entry name" value="RESPONSE_REGULATORY"/>
    <property type="match status" value="1"/>
</dbReference>
<dbReference type="GO" id="GO:0032993">
    <property type="term" value="C:protein-DNA complex"/>
    <property type="evidence" value="ECO:0007669"/>
    <property type="project" value="TreeGrafter"/>
</dbReference>
<dbReference type="RefSeq" id="WP_221300828.1">
    <property type="nucleotide sequence ID" value="NZ_JACHCE010000007.1"/>
</dbReference>
<keyword evidence="3 5" id="KW-0238">DNA-binding</keyword>
<dbReference type="Gene3D" id="6.10.250.690">
    <property type="match status" value="1"/>
</dbReference>
<feature type="DNA-binding region" description="OmpR/PhoB-type" evidence="5">
    <location>
        <begin position="133"/>
        <end position="230"/>
    </location>
</feature>
<dbReference type="SUPFAM" id="SSF52172">
    <property type="entry name" value="CheY-like"/>
    <property type="match status" value="1"/>
</dbReference>
<evidence type="ECO:0000259" key="6">
    <source>
        <dbReference type="PROSITE" id="PS50110"/>
    </source>
</evidence>
<dbReference type="PANTHER" id="PTHR48111:SF40">
    <property type="entry name" value="PHOSPHATE REGULON TRANSCRIPTIONAL REGULATORY PROTEIN PHOB"/>
    <property type="match status" value="1"/>
</dbReference>
<evidence type="ECO:0000256" key="5">
    <source>
        <dbReference type="PROSITE-ProRule" id="PRU01091"/>
    </source>
</evidence>